<accession>A0AAJ0GH37</accession>
<evidence type="ECO:0000256" key="1">
    <source>
        <dbReference type="ARBA" id="ARBA00004141"/>
    </source>
</evidence>
<feature type="transmembrane region" description="Helical" evidence="6">
    <location>
        <begin position="237"/>
        <end position="257"/>
    </location>
</feature>
<feature type="transmembrane region" description="Helical" evidence="6">
    <location>
        <begin position="201"/>
        <end position="222"/>
    </location>
</feature>
<feature type="transmembrane region" description="Helical" evidence="6">
    <location>
        <begin position="159"/>
        <end position="181"/>
    </location>
</feature>
<evidence type="ECO:0000313" key="8">
    <source>
        <dbReference type="Proteomes" id="UP001271007"/>
    </source>
</evidence>
<feature type="region of interest" description="Disordered" evidence="5">
    <location>
        <begin position="265"/>
        <end position="284"/>
    </location>
</feature>
<name>A0AAJ0GH37_9PEZI</name>
<dbReference type="Pfam" id="PF04479">
    <property type="entry name" value="RTA1"/>
    <property type="match status" value="1"/>
</dbReference>
<keyword evidence="8" id="KW-1185">Reference proteome</keyword>
<feature type="transmembrane region" description="Helical" evidence="6">
    <location>
        <begin position="51"/>
        <end position="69"/>
    </location>
</feature>
<evidence type="ECO:0008006" key="9">
    <source>
        <dbReference type="Google" id="ProtNLM"/>
    </source>
</evidence>
<protein>
    <recommendedName>
        <fullName evidence="9">RTA1-like protein</fullName>
    </recommendedName>
</protein>
<feature type="region of interest" description="Disordered" evidence="5">
    <location>
        <begin position="294"/>
        <end position="341"/>
    </location>
</feature>
<comment type="caution">
    <text evidence="7">The sequence shown here is derived from an EMBL/GenBank/DDBJ whole genome shotgun (WGS) entry which is preliminary data.</text>
</comment>
<sequence>MGQCEVITNPDSQWPHFCPSLPAAYLYAVFFGLTTIAHLVQGVLYRKPYSWVITASGALQTAAYVFRVLSIRNPANGTFYTGWFIVMMVAPIWTNAYAYMVMGRMVYNFTPNASVFKVKAWRFGLIFVLLDVIAFLGQLAGAALASGDHKSTEDIMRGLHIYMGGVGFQQLCIFVFLGLAIRLHKKLRMEAPTPERSRGLLLLYVEYAVVTLITVRIIFRLLEYSNGLKSTIPKHEVYQYILDSTVMLIALVLYNVFHPGRMMPGKESNLPSRKTRKGWKRAGVQPRGRLGEDHLLPKYQIPSPETSRDHSPVGFNTPHGNYERLSTPQPGWPVNGNAPGQ</sequence>
<proteinExistence type="predicted"/>
<keyword evidence="2 6" id="KW-0812">Transmembrane</keyword>
<feature type="transmembrane region" description="Helical" evidence="6">
    <location>
        <begin position="81"/>
        <end position="102"/>
    </location>
</feature>
<feature type="transmembrane region" description="Helical" evidence="6">
    <location>
        <begin position="24"/>
        <end position="44"/>
    </location>
</feature>
<evidence type="ECO:0000256" key="4">
    <source>
        <dbReference type="ARBA" id="ARBA00023136"/>
    </source>
</evidence>
<dbReference type="PANTHER" id="PTHR31465">
    <property type="entry name" value="PROTEIN RTA1-RELATED"/>
    <property type="match status" value="1"/>
</dbReference>
<evidence type="ECO:0000256" key="2">
    <source>
        <dbReference type="ARBA" id="ARBA00022692"/>
    </source>
</evidence>
<dbReference type="GO" id="GO:0016020">
    <property type="term" value="C:membrane"/>
    <property type="evidence" value="ECO:0007669"/>
    <property type="project" value="UniProtKB-SubCell"/>
</dbReference>
<evidence type="ECO:0000313" key="7">
    <source>
        <dbReference type="EMBL" id="KAK3057447.1"/>
    </source>
</evidence>
<organism evidence="7 8">
    <name type="scientific">Extremus antarcticus</name>
    <dbReference type="NCBI Taxonomy" id="702011"/>
    <lineage>
        <taxon>Eukaryota</taxon>
        <taxon>Fungi</taxon>
        <taxon>Dikarya</taxon>
        <taxon>Ascomycota</taxon>
        <taxon>Pezizomycotina</taxon>
        <taxon>Dothideomycetes</taxon>
        <taxon>Dothideomycetidae</taxon>
        <taxon>Mycosphaerellales</taxon>
        <taxon>Extremaceae</taxon>
        <taxon>Extremus</taxon>
    </lineage>
</organism>
<evidence type="ECO:0000256" key="3">
    <source>
        <dbReference type="ARBA" id="ARBA00022989"/>
    </source>
</evidence>
<gene>
    <name evidence="7" type="ORF">LTR09_001631</name>
</gene>
<feature type="transmembrane region" description="Helical" evidence="6">
    <location>
        <begin position="123"/>
        <end position="147"/>
    </location>
</feature>
<dbReference type="Proteomes" id="UP001271007">
    <property type="component" value="Unassembled WGS sequence"/>
</dbReference>
<dbReference type="AlphaFoldDB" id="A0AAJ0GH37"/>
<keyword evidence="4 6" id="KW-0472">Membrane</keyword>
<evidence type="ECO:0000256" key="6">
    <source>
        <dbReference type="SAM" id="Phobius"/>
    </source>
</evidence>
<comment type="subcellular location">
    <subcellularLocation>
        <location evidence="1">Membrane</location>
        <topology evidence="1">Multi-pass membrane protein</topology>
    </subcellularLocation>
</comment>
<evidence type="ECO:0000256" key="5">
    <source>
        <dbReference type="SAM" id="MobiDB-lite"/>
    </source>
</evidence>
<dbReference type="EMBL" id="JAWDJX010000003">
    <property type="protein sequence ID" value="KAK3057447.1"/>
    <property type="molecule type" value="Genomic_DNA"/>
</dbReference>
<keyword evidence="3 6" id="KW-1133">Transmembrane helix</keyword>
<dbReference type="InterPro" id="IPR007568">
    <property type="entry name" value="RTA1"/>
</dbReference>
<reference evidence="7" key="1">
    <citation type="submission" date="2023-04" db="EMBL/GenBank/DDBJ databases">
        <title>Black Yeasts Isolated from many extreme environments.</title>
        <authorList>
            <person name="Coleine C."/>
            <person name="Stajich J.E."/>
            <person name="Selbmann L."/>
        </authorList>
    </citation>
    <scope>NUCLEOTIDE SEQUENCE</scope>
    <source>
        <strain evidence="7">CCFEE 5312</strain>
    </source>
</reference>
<dbReference type="PANTHER" id="PTHR31465:SF15">
    <property type="entry name" value="LIPID TRANSPORTER ATNI-RELATED"/>
    <property type="match status" value="1"/>
</dbReference>